<dbReference type="InParanoid" id="A0A0P0WUL6"/>
<evidence type="ECO:0000313" key="2">
    <source>
        <dbReference type="Proteomes" id="UP000059680"/>
    </source>
</evidence>
<keyword evidence="2" id="KW-1185">Reference proteome</keyword>
<reference evidence="2" key="1">
    <citation type="journal article" date="2005" name="Nature">
        <title>The map-based sequence of the rice genome.</title>
        <authorList>
            <consortium name="International rice genome sequencing project (IRGSP)"/>
            <person name="Matsumoto T."/>
            <person name="Wu J."/>
            <person name="Kanamori H."/>
            <person name="Katayose Y."/>
            <person name="Fujisawa M."/>
            <person name="Namiki N."/>
            <person name="Mizuno H."/>
            <person name="Yamamoto K."/>
            <person name="Antonio B.A."/>
            <person name="Baba T."/>
            <person name="Sakata K."/>
            <person name="Nagamura Y."/>
            <person name="Aoki H."/>
            <person name="Arikawa K."/>
            <person name="Arita K."/>
            <person name="Bito T."/>
            <person name="Chiden Y."/>
            <person name="Fujitsuka N."/>
            <person name="Fukunaka R."/>
            <person name="Hamada M."/>
            <person name="Harada C."/>
            <person name="Hayashi A."/>
            <person name="Hijishita S."/>
            <person name="Honda M."/>
            <person name="Hosokawa S."/>
            <person name="Ichikawa Y."/>
            <person name="Idonuma A."/>
            <person name="Iijima M."/>
            <person name="Ikeda M."/>
            <person name="Ikeno M."/>
            <person name="Ito K."/>
            <person name="Ito S."/>
            <person name="Ito T."/>
            <person name="Ito Y."/>
            <person name="Ito Y."/>
            <person name="Iwabuchi A."/>
            <person name="Kamiya K."/>
            <person name="Karasawa W."/>
            <person name="Kurita K."/>
            <person name="Katagiri S."/>
            <person name="Kikuta A."/>
            <person name="Kobayashi H."/>
            <person name="Kobayashi N."/>
            <person name="Machita K."/>
            <person name="Maehara T."/>
            <person name="Masukawa M."/>
            <person name="Mizubayashi T."/>
            <person name="Mukai Y."/>
            <person name="Nagasaki H."/>
            <person name="Nagata Y."/>
            <person name="Naito S."/>
            <person name="Nakashima M."/>
            <person name="Nakama Y."/>
            <person name="Nakamichi Y."/>
            <person name="Nakamura M."/>
            <person name="Meguro A."/>
            <person name="Negishi M."/>
            <person name="Ohta I."/>
            <person name="Ohta T."/>
            <person name="Okamoto M."/>
            <person name="Ono N."/>
            <person name="Saji S."/>
            <person name="Sakaguchi M."/>
            <person name="Sakai K."/>
            <person name="Shibata M."/>
            <person name="Shimokawa T."/>
            <person name="Song J."/>
            <person name="Takazaki Y."/>
            <person name="Terasawa K."/>
            <person name="Tsugane M."/>
            <person name="Tsuji K."/>
            <person name="Ueda S."/>
            <person name="Waki K."/>
            <person name="Yamagata H."/>
            <person name="Yamamoto M."/>
            <person name="Yamamoto S."/>
            <person name="Yamane H."/>
            <person name="Yoshiki S."/>
            <person name="Yoshihara R."/>
            <person name="Yukawa K."/>
            <person name="Zhong H."/>
            <person name="Yano M."/>
            <person name="Yuan Q."/>
            <person name="Ouyang S."/>
            <person name="Liu J."/>
            <person name="Jones K.M."/>
            <person name="Gansberger K."/>
            <person name="Moffat K."/>
            <person name="Hill J."/>
            <person name="Bera J."/>
            <person name="Fadrosh D."/>
            <person name="Jin S."/>
            <person name="Johri S."/>
            <person name="Kim M."/>
            <person name="Overton L."/>
            <person name="Reardon M."/>
            <person name="Tsitrin T."/>
            <person name="Vuong H."/>
            <person name="Weaver B."/>
            <person name="Ciecko A."/>
            <person name="Tallon L."/>
            <person name="Jackson J."/>
            <person name="Pai G."/>
            <person name="Aken S.V."/>
            <person name="Utterback T."/>
            <person name="Reidmuller S."/>
            <person name="Feldblyum T."/>
            <person name="Hsiao J."/>
            <person name="Zismann V."/>
            <person name="Iobst S."/>
            <person name="de Vazeille A.R."/>
            <person name="Buell C.R."/>
            <person name="Ying K."/>
            <person name="Li Y."/>
            <person name="Lu T."/>
            <person name="Huang Y."/>
            <person name="Zhao Q."/>
            <person name="Feng Q."/>
            <person name="Zhang L."/>
            <person name="Zhu J."/>
            <person name="Weng Q."/>
            <person name="Mu J."/>
            <person name="Lu Y."/>
            <person name="Fan D."/>
            <person name="Liu Y."/>
            <person name="Guan J."/>
            <person name="Zhang Y."/>
            <person name="Yu S."/>
            <person name="Liu X."/>
            <person name="Zhang Y."/>
            <person name="Hong G."/>
            <person name="Han B."/>
            <person name="Choisne N."/>
            <person name="Demange N."/>
            <person name="Orjeda G."/>
            <person name="Samain S."/>
            <person name="Cattolico L."/>
            <person name="Pelletier E."/>
            <person name="Couloux A."/>
            <person name="Segurens B."/>
            <person name="Wincker P."/>
            <person name="D'Hont A."/>
            <person name="Scarpelli C."/>
            <person name="Weissenbach J."/>
            <person name="Salanoubat M."/>
            <person name="Quetier F."/>
            <person name="Yu Y."/>
            <person name="Kim H.R."/>
            <person name="Rambo T."/>
            <person name="Currie J."/>
            <person name="Collura K."/>
            <person name="Luo M."/>
            <person name="Yang T."/>
            <person name="Ammiraju J.S.S."/>
            <person name="Engler F."/>
            <person name="Soderlund C."/>
            <person name="Wing R.A."/>
            <person name="Palmer L.E."/>
            <person name="de la Bastide M."/>
            <person name="Spiegel L."/>
            <person name="Nascimento L."/>
            <person name="Zutavern T."/>
            <person name="O'Shaughnessy A."/>
            <person name="Dike S."/>
            <person name="Dedhia N."/>
            <person name="Preston R."/>
            <person name="Balija V."/>
            <person name="McCombie W.R."/>
            <person name="Chow T."/>
            <person name="Chen H."/>
            <person name="Chung M."/>
            <person name="Chen C."/>
            <person name="Shaw J."/>
            <person name="Wu H."/>
            <person name="Hsiao K."/>
            <person name="Chao Y."/>
            <person name="Chu M."/>
            <person name="Cheng C."/>
            <person name="Hour A."/>
            <person name="Lee P."/>
            <person name="Lin S."/>
            <person name="Lin Y."/>
            <person name="Liou J."/>
            <person name="Liu S."/>
            <person name="Hsing Y."/>
            <person name="Raghuvanshi S."/>
            <person name="Mohanty A."/>
            <person name="Bharti A.K."/>
            <person name="Gaur A."/>
            <person name="Gupta V."/>
            <person name="Kumar D."/>
            <person name="Ravi V."/>
            <person name="Vij S."/>
            <person name="Kapur A."/>
            <person name="Khurana P."/>
            <person name="Khurana P."/>
            <person name="Khurana J.P."/>
            <person name="Tyagi A.K."/>
            <person name="Gaikwad K."/>
            <person name="Singh A."/>
            <person name="Dalal V."/>
            <person name="Srivastava S."/>
            <person name="Dixit A."/>
            <person name="Pal A.K."/>
            <person name="Ghazi I.A."/>
            <person name="Yadav M."/>
            <person name="Pandit A."/>
            <person name="Bhargava A."/>
            <person name="Sureshbabu K."/>
            <person name="Batra K."/>
            <person name="Sharma T.R."/>
            <person name="Mohapatra T."/>
            <person name="Singh N.K."/>
            <person name="Messing J."/>
            <person name="Nelson A.B."/>
            <person name="Fuks G."/>
            <person name="Kavchok S."/>
            <person name="Keizer G."/>
            <person name="Linton E."/>
            <person name="Llaca V."/>
            <person name="Song R."/>
            <person name="Tanyolac B."/>
            <person name="Young S."/>
            <person name="Ho-Il K."/>
            <person name="Hahn J.H."/>
            <person name="Sangsakoo G."/>
            <person name="Vanavichit A."/>
            <person name="de Mattos Luiz.A.T."/>
            <person name="Zimmer P.D."/>
            <person name="Malone G."/>
            <person name="Dellagostin O."/>
            <person name="de Oliveira A.C."/>
            <person name="Bevan M."/>
            <person name="Bancroft I."/>
            <person name="Minx P."/>
            <person name="Cordum H."/>
            <person name="Wilson R."/>
            <person name="Cheng Z."/>
            <person name="Jin W."/>
            <person name="Jiang J."/>
            <person name="Leong S.A."/>
            <person name="Iwama H."/>
            <person name="Gojobori T."/>
            <person name="Itoh T."/>
            <person name="Niimura Y."/>
            <person name="Fujii Y."/>
            <person name="Habara T."/>
            <person name="Sakai H."/>
            <person name="Sato Y."/>
            <person name="Wilson G."/>
            <person name="Kumar K."/>
            <person name="McCouch S."/>
            <person name="Juretic N."/>
            <person name="Hoen D."/>
            <person name="Wright S."/>
            <person name="Bruskiewich R."/>
            <person name="Bureau T."/>
            <person name="Miyao A."/>
            <person name="Hirochika H."/>
            <person name="Nishikawa T."/>
            <person name="Kadowaki K."/>
            <person name="Sugiura M."/>
            <person name="Burr B."/>
            <person name="Sasaki T."/>
        </authorList>
    </citation>
    <scope>NUCLEOTIDE SEQUENCE [LARGE SCALE GENOMIC DNA]</scope>
    <source>
        <strain evidence="2">cv. Nipponbare</strain>
    </source>
</reference>
<dbReference type="EMBL" id="AP014962">
    <property type="protein sequence ID" value="BAS97042.1"/>
    <property type="molecule type" value="Genomic_DNA"/>
</dbReference>
<organism evidence="1 2">
    <name type="scientific">Oryza sativa subsp. japonica</name>
    <name type="common">Rice</name>
    <dbReference type="NCBI Taxonomy" id="39947"/>
    <lineage>
        <taxon>Eukaryota</taxon>
        <taxon>Viridiplantae</taxon>
        <taxon>Streptophyta</taxon>
        <taxon>Embryophyta</taxon>
        <taxon>Tracheophyta</taxon>
        <taxon>Spermatophyta</taxon>
        <taxon>Magnoliopsida</taxon>
        <taxon>Liliopsida</taxon>
        <taxon>Poales</taxon>
        <taxon>Poaceae</taxon>
        <taxon>BOP clade</taxon>
        <taxon>Oryzoideae</taxon>
        <taxon>Oryzeae</taxon>
        <taxon>Oryzinae</taxon>
        <taxon>Oryza</taxon>
        <taxon>Oryza sativa</taxon>
    </lineage>
</organism>
<dbReference type="Proteomes" id="UP000059680">
    <property type="component" value="Chromosome 6"/>
</dbReference>
<dbReference type="ExpressionAtlas" id="A0A0P0WUL6">
    <property type="expression patterns" value="baseline and differential"/>
</dbReference>
<dbReference type="AlphaFoldDB" id="A0A0P0WUL6"/>
<dbReference type="PaxDb" id="39947-A0A0P0WUL6"/>
<gene>
    <name evidence="1" type="ordered locus">Os06g0248300</name>
    <name evidence="1" type="ORF">OSNPB_060248300</name>
</gene>
<sequence length="56" mass="6448">MQEHAMREGWRPVHVEEYVAHERVKPGRPGCHAYVRVKLAKWVRGRCVAVGIKLAV</sequence>
<evidence type="ECO:0000313" key="1">
    <source>
        <dbReference type="EMBL" id="BAS97042.1"/>
    </source>
</evidence>
<protein>
    <submittedName>
        <fullName evidence="1">Os06g0248300 protein</fullName>
    </submittedName>
</protein>
<reference evidence="1 2" key="2">
    <citation type="journal article" date="2013" name="Plant Cell Physiol.">
        <title>Rice Annotation Project Database (RAP-DB): an integrative and interactive database for rice genomics.</title>
        <authorList>
            <person name="Sakai H."/>
            <person name="Lee S.S."/>
            <person name="Tanaka T."/>
            <person name="Numa H."/>
            <person name="Kim J."/>
            <person name="Kawahara Y."/>
            <person name="Wakimoto H."/>
            <person name="Yang C.C."/>
            <person name="Iwamoto M."/>
            <person name="Abe T."/>
            <person name="Yamada Y."/>
            <person name="Muto A."/>
            <person name="Inokuchi H."/>
            <person name="Ikemura T."/>
            <person name="Matsumoto T."/>
            <person name="Sasaki T."/>
            <person name="Itoh T."/>
        </authorList>
    </citation>
    <scope>NUCLEOTIDE SEQUENCE [LARGE SCALE GENOMIC DNA]</scope>
    <source>
        <strain evidence="2">cv. Nipponbare</strain>
    </source>
</reference>
<name>A0A0P0WUL6_ORYSJ</name>
<dbReference type="Gramene" id="Os06t0248300-01">
    <property type="protein sequence ID" value="Os06t0248300-01"/>
    <property type="gene ID" value="Os06g0248300"/>
</dbReference>
<proteinExistence type="predicted"/>
<reference evidence="1 2" key="3">
    <citation type="journal article" date="2013" name="Rice">
        <title>Improvement of the Oryza sativa Nipponbare reference genome using next generation sequence and optical map data.</title>
        <authorList>
            <person name="Kawahara Y."/>
            <person name="de la Bastide M."/>
            <person name="Hamilton J.P."/>
            <person name="Kanamori H."/>
            <person name="McCombie W.R."/>
            <person name="Ouyang S."/>
            <person name="Schwartz D.C."/>
            <person name="Tanaka T."/>
            <person name="Wu J."/>
            <person name="Zhou S."/>
            <person name="Childs K.L."/>
            <person name="Davidson R.M."/>
            <person name="Lin H."/>
            <person name="Quesada-Ocampo L."/>
            <person name="Vaillancourt B."/>
            <person name="Sakai H."/>
            <person name="Lee S.S."/>
            <person name="Kim J."/>
            <person name="Numa H."/>
            <person name="Itoh T."/>
            <person name="Buell C.R."/>
            <person name="Matsumoto T."/>
        </authorList>
    </citation>
    <scope>NUCLEOTIDE SEQUENCE [LARGE SCALE GENOMIC DNA]</scope>
    <source>
        <strain evidence="2">cv. Nipponbare</strain>
    </source>
</reference>
<accession>A0A0P0WUL6</accession>